<evidence type="ECO:0000259" key="4">
    <source>
        <dbReference type="Pfam" id="PF00294"/>
    </source>
</evidence>
<dbReference type="EMBL" id="DTFV01000127">
    <property type="protein sequence ID" value="HGI31425.1"/>
    <property type="molecule type" value="Genomic_DNA"/>
</dbReference>
<evidence type="ECO:0000256" key="2">
    <source>
        <dbReference type="ARBA" id="ARBA00022679"/>
    </source>
</evidence>
<dbReference type="InterPro" id="IPR029056">
    <property type="entry name" value="Ribokinase-like"/>
</dbReference>
<organism evidence="5">
    <name type="scientific">Candidatus Caldatribacterium californiense</name>
    <dbReference type="NCBI Taxonomy" id="1454726"/>
    <lineage>
        <taxon>Bacteria</taxon>
        <taxon>Pseudomonadati</taxon>
        <taxon>Atribacterota</taxon>
        <taxon>Atribacteria</taxon>
        <taxon>Atribacterales</taxon>
        <taxon>Candidatus Caldatribacteriaceae</taxon>
        <taxon>Candidatus Caldatribacterium</taxon>
    </lineage>
</organism>
<dbReference type="PANTHER" id="PTHR43320:SF2">
    <property type="entry name" value="2-DEHYDRO-3-DEOXYGLUCONOKINASE_2-DEHYDRO-3-DEOXYGALACTONOKINASE"/>
    <property type="match status" value="1"/>
</dbReference>
<reference evidence="5" key="1">
    <citation type="journal article" date="2020" name="mSystems">
        <title>Genome- and Community-Level Interaction Insights into Carbon Utilization and Element Cycling Functions of Hydrothermarchaeota in Hydrothermal Sediment.</title>
        <authorList>
            <person name="Zhou Z."/>
            <person name="Liu Y."/>
            <person name="Xu W."/>
            <person name="Pan J."/>
            <person name="Luo Z.H."/>
            <person name="Li M."/>
        </authorList>
    </citation>
    <scope>NUCLEOTIDE SEQUENCE [LARGE SCALE GENOMIC DNA]</scope>
    <source>
        <strain evidence="5">SpSt-747</strain>
    </source>
</reference>
<name>A0A7V4DFB8_9BACT</name>
<evidence type="ECO:0000313" key="5">
    <source>
        <dbReference type="EMBL" id="HGI31425.1"/>
    </source>
</evidence>
<dbReference type="SUPFAM" id="SSF53613">
    <property type="entry name" value="Ribokinase-like"/>
    <property type="match status" value="1"/>
</dbReference>
<proteinExistence type="inferred from homology"/>
<dbReference type="AlphaFoldDB" id="A0A7V4DFB8"/>
<comment type="caution">
    <text evidence="5">The sequence shown here is derived from an EMBL/GenBank/DDBJ whole genome shotgun (WGS) entry which is preliminary data.</text>
</comment>
<dbReference type="PANTHER" id="PTHR43320">
    <property type="entry name" value="SUGAR KINASE"/>
    <property type="match status" value="1"/>
</dbReference>
<dbReference type="CDD" id="cd01166">
    <property type="entry name" value="KdgK"/>
    <property type="match status" value="1"/>
</dbReference>
<dbReference type="GO" id="GO:0016301">
    <property type="term" value="F:kinase activity"/>
    <property type="evidence" value="ECO:0007669"/>
    <property type="project" value="UniProtKB-KW"/>
</dbReference>
<accession>A0A7V4DFB8</accession>
<comment type="similarity">
    <text evidence="1">Belongs to the carbohydrate kinase PfkB family.</text>
</comment>
<evidence type="ECO:0000256" key="1">
    <source>
        <dbReference type="ARBA" id="ARBA00010688"/>
    </source>
</evidence>
<dbReference type="InterPro" id="IPR011611">
    <property type="entry name" value="PfkB_dom"/>
</dbReference>
<dbReference type="Pfam" id="PF00294">
    <property type="entry name" value="PfkB"/>
    <property type="match status" value="1"/>
</dbReference>
<protein>
    <submittedName>
        <fullName evidence="5">Sugar kinase</fullName>
    </submittedName>
</protein>
<keyword evidence="2" id="KW-0808">Transferase</keyword>
<evidence type="ECO:0000256" key="3">
    <source>
        <dbReference type="ARBA" id="ARBA00022777"/>
    </source>
</evidence>
<dbReference type="InterPro" id="IPR052700">
    <property type="entry name" value="Carb_kinase_PfkB-like"/>
</dbReference>
<dbReference type="Gene3D" id="3.40.1190.20">
    <property type="match status" value="1"/>
</dbReference>
<gene>
    <name evidence="5" type="ORF">ENV30_09010</name>
</gene>
<sequence>MRVVAFGEVLLRLTPPGFARIVQAEAFEVTYGGAEANVCAFLAQMSIPASLVTKLPLNPLGDAALWHLRRFGVDTEHVVRGGERIGVYFFERGVSQRPGKVIYDRRHSSFACARKGEFPWERILERASWLHSSGITPALGGELPGILEEAFRTARKLGVTVSFDLNYRETLWSPETARSVLSPLMPYVDVFVGNEHQVREVFGFSCDGERREYLPRLARELHERFGVKTVALTFREGSLAHLSRIGAMLSSGETTWFSRMHEVAVVESIGAGDCFTGGLIFGMLRGFPPGECLEFAVAAYCLKHTVPGDFGVLSFEEIQHLALGMFSPMTRR</sequence>
<feature type="domain" description="Carbohydrate kinase PfkB" evidence="4">
    <location>
        <begin position="3"/>
        <end position="301"/>
    </location>
</feature>
<keyword evidence="3 5" id="KW-0418">Kinase</keyword>